<sequence>MKKKRPRIAPEVRYDAVMDLIRNKDTLKNVARRNNMSTSSLWNYYTDVDAAIKKVVGLDDCDSSCKTSRNMKSTNNIERNKVKLNTATTIQQKAPNEIIIRINICQSDQ</sequence>
<keyword evidence="2" id="KW-1185">Reference proteome</keyword>
<proteinExistence type="predicted"/>
<dbReference type="RefSeq" id="WP_069857094.1">
    <property type="nucleotide sequence ID" value="NZ_BDFE01000004.1"/>
</dbReference>
<evidence type="ECO:0000313" key="2">
    <source>
        <dbReference type="Proteomes" id="UP000095200"/>
    </source>
</evidence>
<reference evidence="2" key="1">
    <citation type="submission" date="2016-06" db="EMBL/GenBank/DDBJ databases">
        <title>Draft genome sequence of Desulfoplanes formicivorans strain Pf12B.</title>
        <authorList>
            <person name="Watanabe M."/>
            <person name="Kojima H."/>
            <person name="Fukui M."/>
        </authorList>
    </citation>
    <scope>NUCLEOTIDE SEQUENCE [LARGE SCALE GENOMIC DNA]</scope>
    <source>
        <strain evidence="2">Pf12B</strain>
    </source>
</reference>
<name>A0A194ABS1_9BACT</name>
<dbReference type="AlphaFoldDB" id="A0A194ABS1"/>
<evidence type="ECO:0008006" key="3">
    <source>
        <dbReference type="Google" id="ProtNLM"/>
    </source>
</evidence>
<protein>
    <recommendedName>
        <fullName evidence="3">Transposase</fullName>
    </recommendedName>
</protein>
<evidence type="ECO:0000313" key="1">
    <source>
        <dbReference type="EMBL" id="GAU07602.1"/>
    </source>
</evidence>
<organism evidence="1 2">
    <name type="scientific">Desulfoplanes formicivorans</name>
    <dbReference type="NCBI Taxonomy" id="1592317"/>
    <lineage>
        <taxon>Bacteria</taxon>
        <taxon>Pseudomonadati</taxon>
        <taxon>Thermodesulfobacteriota</taxon>
        <taxon>Desulfovibrionia</taxon>
        <taxon>Desulfovibrionales</taxon>
        <taxon>Desulfoplanaceae</taxon>
        <taxon>Desulfoplanes</taxon>
    </lineage>
</organism>
<dbReference type="EMBL" id="BDFE01000004">
    <property type="protein sequence ID" value="GAU07602.1"/>
    <property type="molecule type" value="Genomic_DNA"/>
</dbReference>
<dbReference type="STRING" id="1592317.DPF_0292"/>
<dbReference type="Proteomes" id="UP000095200">
    <property type="component" value="Unassembled WGS sequence"/>
</dbReference>
<gene>
    <name evidence="1" type="ORF">DPF_0292</name>
</gene>
<comment type="caution">
    <text evidence="1">The sequence shown here is derived from an EMBL/GenBank/DDBJ whole genome shotgun (WGS) entry which is preliminary data.</text>
</comment>
<accession>A0A194ABS1</accession>